<dbReference type="EMBL" id="CAJVCH010547550">
    <property type="protein sequence ID" value="CAG7828446.1"/>
    <property type="molecule type" value="Genomic_DNA"/>
</dbReference>
<reference evidence="5" key="1">
    <citation type="submission" date="2021-06" db="EMBL/GenBank/DDBJ databases">
        <authorList>
            <person name="Hodson N. C."/>
            <person name="Mongue J. A."/>
            <person name="Jaron S. K."/>
        </authorList>
    </citation>
    <scope>NUCLEOTIDE SEQUENCE</scope>
</reference>
<accession>A0A8J2PUF7</accession>
<evidence type="ECO:0000256" key="2">
    <source>
        <dbReference type="ARBA" id="ARBA00022801"/>
    </source>
</evidence>
<dbReference type="GO" id="GO:0005524">
    <property type="term" value="F:ATP binding"/>
    <property type="evidence" value="ECO:0007669"/>
    <property type="project" value="UniProtKB-KW"/>
</dbReference>
<sequence length="161" mass="17939">MNQVNQIQGDEMHVDEGVLAAGIVPRIYTFHGVQVTFPFEAYQSQQEMMSEILYHAIRGQNLMTESVAGTGKTLALLCSLLAYQEHHASLGQNIEKDTQPQTKPPLIIYATKTLAHIKHIIGQLALTQYVNTPMGLLSSVKNTCNNEESDEHLCDYIPEDL</sequence>
<dbReference type="InterPro" id="IPR014013">
    <property type="entry name" value="Helic_SF1/SF2_ATP-bd_DinG/Rad3"/>
</dbReference>
<evidence type="ECO:0000313" key="5">
    <source>
        <dbReference type="EMBL" id="CAG7828446.1"/>
    </source>
</evidence>
<evidence type="ECO:0000259" key="4">
    <source>
        <dbReference type="PROSITE" id="PS51193"/>
    </source>
</evidence>
<comment type="caution">
    <text evidence="5">The sequence shown here is derived from an EMBL/GenBank/DDBJ whole genome shotgun (WGS) entry which is preliminary data.</text>
</comment>
<dbReference type="Proteomes" id="UP000708208">
    <property type="component" value="Unassembled WGS sequence"/>
</dbReference>
<feature type="non-terminal residue" evidence="5">
    <location>
        <position position="161"/>
    </location>
</feature>
<dbReference type="OrthoDB" id="19182at2759"/>
<proteinExistence type="predicted"/>
<keyword evidence="6" id="KW-1185">Reference proteome</keyword>
<gene>
    <name evidence="5" type="ORF">AFUS01_LOCUS38373</name>
</gene>
<dbReference type="InterPro" id="IPR045028">
    <property type="entry name" value="DinG/Rad3-like"/>
</dbReference>
<organism evidence="5 6">
    <name type="scientific">Allacma fusca</name>
    <dbReference type="NCBI Taxonomy" id="39272"/>
    <lineage>
        <taxon>Eukaryota</taxon>
        <taxon>Metazoa</taxon>
        <taxon>Ecdysozoa</taxon>
        <taxon>Arthropoda</taxon>
        <taxon>Hexapoda</taxon>
        <taxon>Collembola</taxon>
        <taxon>Symphypleona</taxon>
        <taxon>Sminthuridae</taxon>
        <taxon>Allacma</taxon>
    </lineage>
</organism>
<dbReference type="GO" id="GO:0003678">
    <property type="term" value="F:DNA helicase activity"/>
    <property type="evidence" value="ECO:0007669"/>
    <property type="project" value="TreeGrafter"/>
</dbReference>
<protein>
    <recommendedName>
        <fullName evidence="4">Helicase ATP-binding domain-containing protein</fullName>
    </recommendedName>
</protein>
<keyword evidence="1" id="KW-0547">Nucleotide-binding</keyword>
<dbReference type="PROSITE" id="PS51193">
    <property type="entry name" value="HELICASE_ATP_BIND_2"/>
    <property type="match status" value="1"/>
</dbReference>
<dbReference type="AlphaFoldDB" id="A0A8J2PUF7"/>
<evidence type="ECO:0000313" key="6">
    <source>
        <dbReference type="Proteomes" id="UP000708208"/>
    </source>
</evidence>
<dbReference type="GO" id="GO:0016787">
    <property type="term" value="F:hydrolase activity"/>
    <property type="evidence" value="ECO:0007669"/>
    <property type="project" value="UniProtKB-KW"/>
</dbReference>
<keyword evidence="2" id="KW-0378">Hydrolase</keyword>
<evidence type="ECO:0000256" key="1">
    <source>
        <dbReference type="ARBA" id="ARBA00022741"/>
    </source>
</evidence>
<dbReference type="PANTHER" id="PTHR11472">
    <property type="entry name" value="DNA REPAIR DEAD HELICASE RAD3/XP-D SUBFAMILY MEMBER"/>
    <property type="match status" value="1"/>
</dbReference>
<name>A0A8J2PUF7_9HEXA</name>
<dbReference type="PANTHER" id="PTHR11472:SF34">
    <property type="entry name" value="REGULATOR OF TELOMERE ELONGATION HELICASE 1"/>
    <property type="match status" value="1"/>
</dbReference>
<keyword evidence="3" id="KW-0067">ATP-binding</keyword>
<evidence type="ECO:0000256" key="3">
    <source>
        <dbReference type="ARBA" id="ARBA00022840"/>
    </source>
</evidence>
<feature type="domain" description="Helicase ATP-binding" evidence="4">
    <location>
        <begin position="31"/>
        <end position="161"/>
    </location>
</feature>